<proteinExistence type="predicted"/>
<evidence type="ECO:0000313" key="6">
    <source>
        <dbReference type="Proteomes" id="UP000253941"/>
    </source>
</evidence>
<evidence type="ECO:0000256" key="1">
    <source>
        <dbReference type="ARBA" id="ARBA00023015"/>
    </source>
</evidence>
<sequence length="233" mass="26435">MRKGYGQFCPVAKAAEIFCERWNALLFRELGAGSKRFSELQRGVPLMSPSMLSRRLKELEQEGVIERHADAGRSATYHLTPAGEEFLPLVFALGTWGQRWTRRQLRDDEIDVGLLLWDMERTVRADAFAQQRAIVQLEFSDLPPGQRTWWFVNDGGAVQLCLQDPGFEVDLYLTVTVRDMIHIWRGDLTLRRALDEARLDAHGPRRLVRALGAWLNLGPLAGIPSARADHSTV</sequence>
<keyword evidence="3" id="KW-0804">Transcription</keyword>
<dbReference type="EMBL" id="QPMH01000013">
    <property type="protein sequence ID" value="RDD61316.1"/>
    <property type="molecule type" value="Genomic_DNA"/>
</dbReference>
<evidence type="ECO:0000259" key="4">
    <source>
        <dbReference type="PROSITE" id="PS51118"/>
    </source>
</evidence>
<evidence type="ECO:0000313" key="5">
    <source>
        <dbReference type="EMBL" id="RDD61316.1"/>
    </source>
</evidence>
<organism evidence="5 6">
    <name type="scientific">Ferruginivarius sediminum</name>
    <dbReference type="NCBI Taxonomy" id="2661937"/>
    <lineage>
        <taxon>Bacteria</taxon>
        <taxon>Pseudomonadati</taxon>
        <taxon>Pseudomonadota</taxon>
        <taxon>Alphaproteobacteria</taxon>
        <taxon>Rhodospirillales</taxon>
        <taxon>Rhodospirillaceae</taxon>
        <taxon>Ferruginivarius</taxon>
    </lineage>
</organism>
<dbReference type="PANTHER" id="PTHR33204:SF18">
    <property type="entry name" value="TRANSCRIPTIONAL REGULATORY PROTEIN"/>
    <property type="match status" value="1"/>
</dbReference>
<dbReference type="PROSITE" id="PS51118">
    <property type="entry name" value="HTH_HXLR"/>
    <property type="match status" value="1"/>
</dbReference>
<gene>
    <name evidence="5" type="ORF">DRB17_13680</name>
</gene>
<keyword evidence="2" id="KW-0238">DNA-binding</keyword>
<keyword evidence="1" id="KW-0805">Transcription regulation</keyword>
<dbReference type="PANTHER" id="PTHR33204">
    <property type="entry name" value="TRANSCRIPTIONAL REGULATOR, MARR FAMILY"/>
    <property type="match status" value="1"/>
</dbReference>
<name>A0A369TEF4_9PROT</name>
<protein>
    <submittedName>
        <fullName evidence="5">Transcriptional regulator</fullName>
    </submittedName>
</protein>
<reference evidence="5 6" key="1">
    <citation type="submission" date="2018-07" db="EMBL/GenBank/DDBJ databases">
        <title>Venubactetium sediminum gen. nov., sp. nov., isolated from a marine solar saltern.</title>
        <authorList>
            <person name="Wang S."/>
        </authorList>
    </citation>
    <scope>NUCLEOTIDE SEQUENCE [LARGE SCALE GENOMIC DNA]</scope>
    <source>
        <strain evidence="5 6">WD2A32</strain>
    </source>
</reference>
<dbReference type="SUPFAM" id="SSF55718">
    <property type="entry name" value="SCP-like"/>
    <property type="match status" value="1"/>
</dbReference>
<dbReference type="Gene3D" id="1.10.10.10">
    <property type="entry name" value="Winged helix-like DNA-binding domain superfamily/Winged helix DNA-binding domain"/>
    <property type="match status" value="1"/>
</dbReference>
<dbReference type="AlphaFoldDB" id="A0A369TEF4"/>
<dbReference type="Pfam" id="PF01638">
    <property type="entry name" value="HxlR"/>
    <property type="match status" value="1"/>
</dbReference>
<keyword evidence="6" id="KW-1185">Reference proteome</keyword>
<dbReference type="RefSeq" id="WP_114582778.1">
    <property type="nucleotide sequence ID" value="NZ_QPMH01000013.1"/>
</dbReference>
<feature type="domain" description="HTH hxlR-type" evidence="4">
    <location>
        <begin position="9"/>
        <end position="105"/>
    </location>
</feature>
<dbReference type="InterPro" id="IPR036390">
    <property type="entry name" value="WH_DNA-bd_sf"/>
</dbReference>
<dbReference type="SUPFAM" id="SSF46785">
    <property type="entry name" value="Winged helix' DNA-binding domain"/>
    <property type="match status" value="1"/>
</dbReference>
<evidence type="ECO:0000256" key="3">
    <source>
        <dbReference type="ARBA" id="ARBA00023163"/>
    </source>
</evidence>
<dbReference type="InterPro" id="IPR002577">
    <property type="entry name" value="HTH_HxlR"/>
</dbReference>
<accession>A0A369TEF4</accession>
<comment type="caution">
    <text evidence="5">The sequence shown here is derived from an EMBL/GenBank/DDBJ whole genome shotgun (WGS) entry which is preliminary data.</text>
</comment>
<dbReference type="Proteomes" id="UP000253941">
    <property type="component" value="Unassembled WGS sequence"/>
</dbReference>
<dbReference type="GO" id="GO:0003677">
    <property type="term" value="F:DNA binding"/>
    <property type="evidence" value="ECO:0007669"/>
    <property type="project" value="UniProtKB-KW"/>
</dbReference>
<dbReference type="InterPro" id="IPR036388">
    <property type="entry name" value="WH-like_DNA-bd_sf"/>
</dbReference>
<dbReference type="InterPro" id="IPR036527">
    <property type="entry name" value="SCP2_sterol-bd_dom_sf"/>
</dbReference>
<evidence type="ECO:0000256" key="2">
    <source>
        <dbReference type="ARBA" id="ARBA00023125"/>
    </source>
</evidence>